<dbReference type="PANTHER" id="PTHR46580:SF4">
    <property type="entry name" value="ATP_GTP-BINDING PROTEIN"/>
    <property type="match status" value="1"/>
</dbReference>
<dbReference type="Gene3D" id="2.130.10.130">
    <property type="entry name" value="Integrin alpha, N-terminal"/>
    <property type="match status" value="1"/>
</dbReference>
<name>A0A816X437_9BILA</name>
<dbReference type="SUPFAM" id="SSF69318">
    <property type="entry name" value="Integrin alpha N-terminal domain"/>
    <property type="match status" value="1"/>
</dbReference>
<dbReference type="Pfam" id="PF13517">
    <property type="entry name" value="FG-GAP_3"/>
    <property type="match status" value="3"/>
</dbReference>
<sequence length="290" mass="31562">TNYYLGHDSMPYSIDVADLNYDNKTDIMIVDYGTSNLIILFATGNGEFSIERYSTGDNSYPCSVALGDFNSDHFIDAAVVYTTIDQVCIFQGSENGTFQATEQFLIGSSLSRKFIVAGRLNVNTTLDLIVVDSSTNNTIVLEGTGDGKFAVKAKHSTGSNSGPYVIAAGDFDHDSKSDIVVVNYGINSILVLRSYTTSLISTENRWSPDSEFQPLSMIVYDINNDQNLDVIAADGSSNSVVLFLGNGNGSFDMREAFSIKNDQSGPYLIAVGNFNNDNQTDIVVTLYLTY</sequence>
<dbReference type="EMBL" id="CAJOBI010333729">
    <property type="protein sequence ID" value="CAF5202586.1"/>
    <property type="molecule type" value="Genomic_DNA"/>
</dbReference>
<evidence type="ECO:0000256" key="1">
    <source>
        <dbReference type="ARBA" id="ARBA00022729"/>
    </source>
</evidence>
<gene>
    <name evidence="2" type="ORF">MBJ925_LOCUS29697</name>
    <name evidence="3" type="ORF">SMN809_LOCUS75957</name>
</gene>
<protein>
    <recommendedName>
        <fullName evidence="5">VCBS repeat-containing protein</fullName>
    </recommendedName>
</protein>
<dbReference type="PANTHER" id="PTHR46580">
    <property type="entry name" value="SENSOR KINASE-RELATED"/>
    <property type="match status" value="1"/>
</dbReference>
<comment type="caution">
    <text evidence="2">The sequence shown here is derived from an EMBL/GenBank/DDBJ whole genome shotgun (WGS) entry which is preliminary data.</text>
</comment>
<feature type="non-terminal residue" evidence="2">
    <location>
        <position position="290"/>
    </location>
</feature>
<feature type="non-terminal residue" evidence="2">
    <location>
        <position position="1"/>
    </location>
</feature>
<dbReference type="InterPro" id="IPR028994">
    <property type="entry name" value="Integrin_alpha_N"/>
</dbReference>
<dbReference type="Proteomes" id="UP000663824">
    <property type="component" value="Unassembled WGS sequence"/>
</dbReference>
<dbReference type="InterPro" id="IPR013517">
    <property type="entry name" value="FG-GAP"/>
</dbReference>
<keyword evidence="1" id="KW-0732">Signal</keyword>
<evidence type="ECO:0000313" key="2">
    <source>
        <dbReference type="EMBL" id="CAF2142069.1"/>
    </source>
</evidence>
<accession>A0A816X437</accession>
<evidence type="ECO:0008006" key="5">
    <source>
        <dbReference type="Google" id="ProtNLM"/>
    </source>
</evidence>
<reference evidence="2" key="1">
    <citation type="submission" date="2021-02" db="EMBL/GenBank/DDBJ databases">
        <authorList>
            <person name="Nowell W R."/>
        </authorList>
    </citation>
    <scope>NUCLEOTIDE SEQUENCE</scope>
</reference>
<organism evidence="2 4">
    <name type="scientific">Rotaria magnacalcarata</name>
    <dbReference type="NCBI Taxonomy" id="392030"/>
    <lineage>
        <taxon>Eukaryota</taxon>
        <taxon>Metazoa</taxon>
        <taxon>Spiralia</taxon>
        <taxon>Gnathifera</taxon>
        <taxon>Rotifera</taxon>
        <taxon>Eurotatoria</taxon>
        <taxon>Bdelloidea</taxon>
        <taxon>Philodinida</taxon>
        <taxon>Philodinidae</taxon>
        <taxon>Rotaria</taxon>
    </lineage>
</organism>
<evidence type="ECO:0000313" key="3">
    <source>
        <dbReference type="EMBL" id="CAF5202586.1"/>
    </source>
</evidence>
<proteinExistence type="predicted"/>
<dbReference type="Proteomes" id="UP000676336">
    <property type="component" value="Unassembled WGS sequence"/>
</dbReference>
<dbReference type="EMBL" id="CAJNRE010015917">
    <property type="protein sequence ID" value="CAF2142069.1"/>
    <property type="molecule type" value="Genomic_DNA"/>
</dbReference>
<dbReference type="AlphaFoldDB" id="A0A816X437"/>
<evidence type="ECO:0000313" key="4">
    <source>
        <dbReference type="Proteomes" id="UP000663824"/>
    </source>
</evidence>